<dbReference type="PANTHER" id="PTHR12128:SF72">
    <property type="entry name" value="DIHYDRODIPICOLINATE SYNTHASE"/>
    <property type="match status" value="1"/>
</dbReference>
<evidence type="ECO:0000256" key="4">
    <source>
        <dbReference type="PIRSR" id="PIRSR001365-2"/>
    </source>
</evidence>
<organism evidence="5 6">
    <name type="scientific">Saccharopolyspora spinosa</name>
    <dbReference type="NCBI Taxonomy" id="60894"/>
    <lineage>
        <taxon>Bacteria</taxon>
        <taxon>Bacillati</taxon>
        <taxon>Actinomycetota</taxon>
        <taxon>Actinomycetes</taxon>
        <taxon>Pseudonocardiales</taxon>
        <taxon>Pseudonocardiaceae</taxon>
        <taxon>Saccharopolyspora</taxon>
    </lineage>
</organism>
<dbReference type="Gene3D" id="3.20.20.70">
    <property type="entry name" value="Aldolase class I"/>
    <property type="match status" value="1"/>
</dbReference>
<protein>
    <submittedName>
        <fullName evidence="5">4-hydroxy-tetrahydrodipicolinate synthase</fullName>
    </submittedName>
</protein>
<keyword evidence="1 2" id="KW-0456">Lyase</keyword>
<feature type="binding site" evidence="4">
    <location>
        <position position="203"/>
    </location>
    <ligand>
        <name>pyruvate</name>
        <dbReference type="ChEBI" id="CHEBI:15361"/>
    </ligand>
</feature>
<evidence type="ECO:0000256" key="1">
    <source>
        <dbReference type="ARBA" id="ARBA00023239"/>
    </source>
</evidence>
<comment type="similarity">
    <text evidence="2">Belongs to the DapA family.</text>
</comment>
<evidence type="ECO:0000313" key="5">
    <source>
        <dbReference type="EMBL" id="PKW16608.1"/>
    </source>
</evidence>
<dbReference type="GO" id="GO:0008840">
    <property type="term" value="F:4-hydroxy-tetrahydrodipicolinate synthase activity"/>
    <property type="evidence" value="ECO:0007669"/>
    <property type="project" value="TreeGrafter"/>
</dbReference>
<proteinExistence type="inferred from homology"/>
<comment type="caution">
    <text evidence="5">The sequence shown here is derived from an EMBL/GenBank/DDBJ whole genome shotgun (WGS) entry which is preliminary data.</text>
</comment>
<dbReference type="Pfam" id="PF00701">
    <property type="entry name" value="DHDPS"/>
    <property type="match status" value="1"/>
</dbReference>
<evidence type="ECO:0000313" key="6">
    <source>
        <dbReference type="Proteomes" id="UP000233786"/>
    </source>
</evidence>
<dbReference type="Proteomes" id="UP000233786">
    <property type="component" value="Unassembled WGS sequence"/>
</dbReference>
<dbReference type="PRINTS" id="PR00146">
    <property type="entry name" value="DHPICSNTHASE"/>
</dbReference>
<dbReference type="InterPro" id="IPR002220">
    <property type="entry name" value="DapA-like"/>
</dbReference>
<evidence type="ECO:0000256" key="3">
    <source>
        <dbReference type="PIRSR" id="PIRSR001365-1"/>
    </source>
</evidence>
<dbReference type="SMART" id="SM01130">
    <property type="entry name" value="DHDPS"/>
    <property type="match status" value="1"/>
</dbReference>
<dbReference type="PIRSF" id="PIRSF001365">
    <property type="entry name" value="DHDPS"/>
    <property type="match status" value="1"/>
</dbReference>
<evidence type="ECO:0000256" key="2">
    <source>
        <dbReference type="PIRNR" id="PIRNR001365"/>
    </source>
</evidence>
<dbReference type="OrthoDB" id="9778880at2"/>
<dbReference type="EMBL" id="PJNB01000001">
    <property type="protein sequence ID" value="PKW16608.1"/>
    <property type="molecule type" value="Genomic_DNA"/>
</dbReference>
<dbReference type="AlphaFoldDB" id="A0A2N3Y102"/>
<dbReference type="SUPFAM" id="SSF51569">
    <property type="entry name" value="Aldolase"/>
    <property type="match status" value="1"/>
</dbReference>
<sequence>MTVWRGIVVAAALPFREDLSVDLDRYQEHVAWLAANGCDGVSPNGSLGEYQVLTEAERADVVRAAVEAAPEGFSVIPGTGAYGGHESRRWAEQAREACAHAVLSLPPNAYRASDDEVVAHYRELNEVGLPVVAYNNPFDTNVDLTPQLIARIAEFENVVAVKEFSADVRRVHQIRNLAPRIDVLAGADDVLLELVLMGAVGWIGGFSNAFPRECRRLYDLAVAKDVEQALPLYQQVHDAFAWDSRHTFIQAIKLAMDMAGRYGGPCRYPRLPLSAEDEARARKDFEVAFAALTAQPG</sequence>
<feature type="active site" description="Schiff-base intermediate with substrate" evidence="3">
    <location>
        <position position="162"/>
    </location>
</feature>
<name>A0A2N3Y102_SACSN</name>
<dbReference type="InterPro" id="IPR013785">
    <property type="entry name" value="Aldolase_TIM"/>
</dbReference>
<accession>A0A2N3Y102</accession>
<dbReference type="RefSeq" id="WP_101376648.1">
    <property type="nucleotide sequence ID" value="NZ_CP061007.1"/>
</dbReference>
<keyword evidence="6" id="KW-1185">Reference proteome</keyword>
<gene>
    <name evidence="5" type="ORF">A8926_4453</name>
</gene>
<dbReference type="CDD" id="cd00408">
    <property type="entry name" value="DHDPS-like"/>
    <property type="match status" value="1"/>
</dbReference>
<dbReference type="PANTHER" id="PTHR12128">
    <property type="entry name" value="DIHYDRODIPICOLINATE SYNTHASE"/>
    <property type="match status" value="1"/>
</dbReference>
<feature type="active site" description="Proton donor/acceptor" evidence="3">
    <location>
        <position position="134"/>
    </location>
</feature>
<reference evidence="5" key="1">
    <citation type="submission" date="2017-12" db="EMBL/GenBank/DDBJ databases">
        <title>Sequencing the genomes of 1000 Actinobacteria strains.</title>
        <authorList>
            <person name="Klenk H.-P."/>
        </authorList>
    </citation>
    <scope>NUCLEOTIDE SEQUENCE [LARGE SCALE GENOMIC DNA]</scope>
    <source>
        <strain evidence="5">DSM 44228</strain>
    </source>
</reference>